<reference evidence="5 6" key="1">
    <citation type="submission" date="2019-09" db="EMBL/GenBank/DDBJ databases">
        <title>Phylogeny of genus Pseudoclavibacter and closely related genus.</title>
        <authorList>
            <person name="Li Y."/>
        </authorList>
    </citation>
    <scope>NUCLEOTIDE SEQUENCE [LARGE SCALE GENOMIC DNA]</scope>
    <source>
        <strain evidence="5 6">DSM 23821</strain>
    </source>
</reference>
<accession>A0A7J5BRV9</accession>
<dbReference type="RefSeq" id="WP_158041120.1">
    <property type="nucleotide sequence ID" value="NZ_JACCFV010000001.1"/>
</dbReference>
<evidence type="ECO:0000256" key="1">
    <source>
        <dbReference type="ARBA" id="ARBA00023015"/>
    </source>
</evidence>
<dbReference type="GO" id="GO:0003677">
    <property type="term" value="F:DNA binding"/>
    <property type="evidence" value="ECO:0007669"/>
    <property type="project" value="UniProtKB-KW"/>
</dbReference>
<dbReference type="InterPro" id="IPR016032">
    <property type="entry name" value="Sig_transdc_resp-reg_C-effctor"/>
</dbReference>
<dbReference type="InterPro" id="IPR036388">
    <property type="entry name" value="WH-like_DNA-bd_sf"/>
</dbReference>
<dbReference type="OrthoDB" id="4069167at2"/>
<dbReference type="AlphaFoldDB" id="A0A7J5BRV9"/>
<dbReference type="PRINTS" id="PR00038">
    <property type="entry name" value="HTHLUXR"/>
</dbReference>
<evidence type="ECO:0000259" key="4">
    <source>
        <dbReference type="PROSITE" id="PS50043"/>
    </source>
</evidence>
<organism evidence="5 6">
    <name type="scientific">Pseudoclavibacter chungangensis</name>
    <dbReference type="NCBI Taxonomy" id="587635"/>
    <lineage>
        <taxon>Bacteria</taxon>
        <taxon>Bacillati</taxon>
        <taxon>Actinomycetota</taxon>
        <taxon>Actinomycetes</taxon>
        <taxon>Micrococcales</taxon>
        <taxon>Microbacteriaceae</taxon>
        <taxon>Pseudoclavibacter</taxon>
    </lineage>
</organism>
<keyword evidence="6" id="KW-1185">Reference proteome</keyword>
<name>A0A7J5BRV9_9MICO</name>
<keyword evidence="1" id="KW-0805">Transcription regulation</keyword>
<evidence type="ECO:0000256" key="3">
    <source>
        <dbReference type="ARBA" id="ARBA00023163"/>
    </source>
</evidence>
<dbReference type="InterPro" id="IPR029016">
    <property type="entry name" value="GAF-like_dom_sf"/>
</dbReference>
<protein>
    <submittedName>
        <fullName evidence="5">Helix-turn-helix transcriptional regulator</fullName>
    </submittedName>
</protein>
<dbReference type="SMART" id="SM00421">
    <property type="entry name" value="HTH_LUXR"/>
    <property type="match status" value="1"/>
</dbReference>
<dbReference type="SUPFAM" id="SSF46894">
    <property type="entry name" value="C-terminal effector domain of the bipartite response regulators"/>
    <property type="match status" value="1"/>
</dbReference>
<evidence type="ECO:0000256" key="2">
    <source>
        <dbReference type="ARBA" id="ARBA00023125"/>
    </source>
</evidence>
<dbReference type="CDD" id="cd06170">
    <property type="entry name" value="LuxR_C_like"/>
    <property type="match status" value="1"/>
</dbReference>
<keyword evidence="2" id="KW-0238">DNA-binding</keyword>
<proteinExistence type="predicted"/>
<evidence type="ECO:0000313" key="6">
    <source>
        <dbReference type="Proteomes" id="UP000467240"/>
    </source>
</evidence>
<dbReference type="Gene3D" id="1.10.10.10">
    <property type="entry name" value="Winged helix-like DNA-binding domain superfamily/Winged helix DNA-binding domain"/>
    <property type="match status" value="1"/>
</dbReference>
<evidence type="ECO:0000313" key="5">
    <source>
        <dbReference type="EMBL" id="KAB1655353.1"/>
    </source>
</evidence>
<gene>
    <name evidence="5" type="ORF">F8O01_12065</name>
</gene>
<dbReference type="PROSITE" id="PS50043">
    <property type="entry name" value="HTH_LUXR_2"/>
    <property type="match status" value="1"/>
</dbReference>
<dbReference type="PANTHER" id="PTHR44688">
    <property type="entry name" value="DNA-BINDING TRANSCRIPTIONAL ACTIVATOR DEVR_DOSR"/>
    <property type="match status" value="1"/>
</dbReference>
<feature type="domain" description="HTH luxR-type" evidence="4">
    <location>
        <begin position="226"/>
        <end position="291"/>
    </location>
</feature>
<dbReference type="Gene3D" id="3.30.450.40">
    <property type="match status" value="1"/>
</dbReference>
<dbReference type="PANTHER" id="PTHR44688:SF16">
    <property type="entry name" value="DNA-BINDING TRANSCRIPTIONAL ACTIVATOR DEVR_DOSR"/>
    <property type="match status" value="1"/>
</dbReference>
<keyword evidence="3" id="KW-0804">Transcription</keyword>
<dbReference type="InterPro" id="IPR000792">
    <property type="entry name" value="Tscrpt_reg_LuxR_C"/>
</dbReference>
<dbReference type="SUPFAM" id="SSF55781">
    <property type="entry name" value="GAF domain-like"/>
    <property type="match status" value="1"/>
</dbReference>
<comment type="caution">
    <text evidence="5">The sequence shown here is derived from an EMBL/GenBank/DDBJ whole genome shotgun (WGS) entry which is preliminary data.</text>
</comment>
<sequence>MYAPNTARDDELLQGVVSRLARSSAFPLVFGGLVSHSGIHVTALAGHRTMSLRDLHVVADRGLGGRALSELRPRIAVDYRTSSAITHDYDRQVLTEGVRTLLAVPVLVDGVVRSVLYAGRRSDESTGGVAVGPVVRAAQELGREFAARDATVRRSAGGVLPAGRPDGLDSMQLEELRSSFAELRSISSSVTDPELLDRLRHLEGRLAALAGAGAAGEAGGVGADAPDAEPVLLAPRETDVLGYVALGRTNRETAAALGLAESTVKSYLGTAMQKLGATTRHDAVVRARRRGLLP</sequence>
<dbReference type="Pfam" id="PF00196">
    <property type="entry name" value="GerE"/>
    <property type="match status" value="1"/>
</dbReference>
<dbReference type="GO" id="GO:0006355">
    <property type="term" value="P:regulation of DNA-templated transcription"/>
    <property type="evidence" value="ECO:0007669"/>
    <property type="project" value="InterPro"/>
</dbReference>
<dbReference type="Proteomes" id="UP000467240">
    <property type="component" value="Unassembled WGS sequence"/>
</dbReference>
<dbReference type="EMBL" id="WBJZ01000015">
    <property type="protein sequence ID" value="KAB1655353.1"/>
    <property type="molecule type" value="Genomic_DNA"/>
</dbReference>